<dbReference type="Proteomes" id="UP001168537">
    <property type="component" value="Unassembled WGS sequence"/>
</dbReference>
<reference evidence="1" key="1">
    <citation type="submission" date="2023-06" db="EMBL/GenBank/DDBJ databases">
        <title>Draft genome sequence of Nocardioides sp. SOB72.</title>
        <authorList>
            <person name="Zhang G."/>
        </authorList>
    </citation>
    <scope>NUCLEOTIDE SEQUENCE</scope>
    <source>
        <strain evidence="1">SOB72</strain>
    </source>
</reference>
<protein>
    <submittedName>
        <fullName evidence="1">Uncharacterized protein</fullName>
    </submittedName>
</protein>
<evidence type="ECO:0000313" key="2">
    <source>
        <dbReference type="Proteomes" id="UP001168537"/>
    </source>
</evidence>
<organism evidence="1 2">
    <name type="scientific">Nocardioides abyssi</name>
    <dbReference type="NCBI Taxonomy" id="3058370"/>
    <lineage>
        <taxon>Bacteria</taxon>
        <taxon>Bacillati</taxon>
        <taxon>Actinomycetota</taxon>
        <taxon>Actinomycetes</taxon>
        <taxon>Propionibacteriales</taxon>
        <taxon>Nocardioidaceae</taxon>
        <taxon>Nocardioides</taxon>
    </lineage>
</organism>
<dbReference type="RefSeq" id="WP_300959453.1">
    <property type="nucleotide sequence ID" value="NZ_JAUHJR010000001.1"/>
</dbReference>
<evidence type="ECO:0000313" key="1">
    <source>
        <dbReference type="EMBL" id="MDN4160596.1"/>
    </source>
</evidence>
<proteinExistence type="predicted"/>
<gene>
    <name evidence="1" type="ORF">QWY29_04470</name>
</gene>
<keyword evidence="2" id="KW-1185">Reference proteome</keyword>
<name>A0ABT8ERQ9_9ACTN</name>
<dbReference type="EMBL" id="JAUHJR010000001">
    <property type="protein sequence ID" value="MDN4160596.1"/>
    <property type="molecule type" value="Genomic_DNA"/>
</dbReference>
<comment type="caution">
    <text evidence="1">The sequence shown here is derived from an EMBL/GenBank/DDBJ whole genome shotgun (WGS) entry which is preliminary data.</text>
</comment>
<sequence>MMLFVLVVAGLVMTFVAFPHRGRRVPQASWLGEAMERVADRAPVLDPERDEAAAGRRH</sequence>
<accession>A0ABT8ERQ9</accession>